<dbReference type="PIRSF" id="PIRSF006060">
    <property type="entry name" value="AA_transporter"/>
    <property type="match status" value="1"/>
</dbReference>
<keyword evidence="6 8" id="KW-0472">Membrane</keyword>
<comment type="subcellular location">
    <subcellularLocation>
        <location evidence="1">Cell membrane</location>
        <topology evidence="1">Multi-pass membrane protein</topology>
    </subcellularLocation>
</comment>
<feature type="transmembrane region" description="Helical" evidence="8">
    <location>
        <begin position="190"/>
        <end position="208"/>
    </location>
</feature>
<feature type="transmembrane region" description="Helical" evidence="8">
    <location>
        <begin position="328"/>
        <end position="346"/>
    </location>
</feature>
<dbReference type="PANTHER" id="PTHR42770">
    <property type="entry name" value="AMINO ACID TRANSPORTER-RELATED"/>
    <property type="match status" value="1"/>
</dbReference>
<evidence type="ECO:0000256" key="1">
    <source>
        <dbReference type="ARBA" id="ARBA00004651"/>
    </source>
</evidence>
<accession>A0ABW7ULC8</accession>
<feature type="transmembrane region" description="Helical" evidence="8">
    <location>
        <begin position="495"/>
        <end position="517"/>
    </location>
</feature>
<protein>
    <submittedName>
        <fullName evidence="9">APC family permease</fullName>
    </submittedName>
</protein>
<sequence>MAEKHGDGRLVDPLGAAPSGIEDPSHTPPAAAAEERAKLRRGLGRVDVVLFLICTLVGLDTVGSVASYGGQAITWLLVLAVLFYIPSALLTAELGAAFPAEGGPYVWTRMAFGHYAGAVNNFLYWVSNPVWLGGPLAVTAVATVEGFYRNGEPLTGAGFYTFTFAFIWVGVASAVLSLRLGKWVPSLGALVRMVLLAFFTFSVVLYGIEHGVQGIAAGDLAPSWSVFLALGPVLLFNYVGFDVASSAAEEMHDPQRDVPFGILRSGAVAIASYALPVLGILVVLPTSSVSGLSGFLDAIRAAFTVYGGHIAQDGTVTLTGAGRVLADIAAGGFIIALLTSAVPWLMGSDRALAVSGYDGAAPRWLGVLSPRFGTPVRVNLLSGAISSAVCVLAHELSGSAAKYFGAVLALTLSLTLLSYIGILPSALVLRRKYPNVPRPFRVPGGMPVLVACTVATVALLLLGAITLLYPGFATDWLAGANPDDALPEGWSGQRLAYTVTQVVPLVMFFLIGTGFYLSGRRTRRR</sequence>
<feature type="transmembrane region" description="Helical" evidence="8">
    <location>
        <begin position="46"/>
        <end position="66"/>
    </location>
</feature>
<feature type="transmembrane region" description="Helical" evidence="8">
    <location>
        <begin position="403"/>
        <end position="427"/>
    </location>
</feature>
<evidence type="ECO:0000256" key="5">
    <source>
        <dbReference type="ARBA" id="ARBA00022989"/>
    </source>
</evidence>
<feature type="transmembrane region" description="Helical" evidence="8">
    <location>
        <begin position="448"/>
        <end position="469"/>
    </location>
</feature>
<feature type="transmembrane region" description="Helical" evidence="8">
    <location>
        <begin position="157"/>
        <end position="178"/>
    </location>
</feature>
<keyword evidence="4 8" id="KW-0812">Transmembrane</keyword>
<dbReference type="InterPro" id="IPR050367">
    <property type="entry name" value="APC_superfamily"/>
</dbReference>
<dbReference type="Pfam" id="PF13520">
    <property type="entry name" value="AA_permease_2"/>
    <property type="match status" value="1"/>
</dbReference>
<keyword evidence="10" id="KW-1185">Reference proteome</keyword>
<name>A0ABW7ULC8_9ACTN</name>
<keyword evidence="3" id="KW-1003">Cell membrane</keyword>
<evidence type="ECO:0000256" key="3">
    <source>
        <dbReference type="ARBA" id="ARBA00022475"/>
    </source>
</evidence>
<proteinExistence type="predicted"/>
<dbReference type="Proteomes" id="UP001611548">
    <property type="component" value="Unassembled WGS sequence"/>
</dbReference>
<feature type="transmembrane region" description="Helical" evidence="8">
    <location>
        <begin position="220"/>
        <end position="241"/>
    </location>
</feature>
<feature type="compositionally biased region" description="Basic and acidic residues" evidence="7">
    <location>
        <begin position="1"/>
        <end position="10"/>
    </location>
</feature>
<evidence type="ECO:0000256" key="4">
    <source>
        <dbReference type="ARBA" id="ARBA00022692"/>
    </source>
</evidence>
<evidence type="ECO:0000313" key="9">
    <source>
        <dbReference type="EMBL" id="MFI1963288.1"/>
    </source>
</evidence>
<evidence type="ECO:0000313" key="10">
    <source>
        <dbReference type="Proteomes" id="UP001611548"/>
    </source>
</evidence>
<keyword evidence="5 8" id="KW-1133">Transmembrane helix</keyword>
<keyword evidence="2" id="KW-0813">Transport</keyword>
<comment type="caution">
    <text evidence="9">The sequence shown here is derived from an EMBL/GenBank/DDBJ whole genome shotgun (WGS) entry which is preliminary data.</text>
</comment>
<evidence type="ECO:0000256" key="6">
    <source>
        <dbReference type="ARBA" id="ARBA00023136"/>
    </source>
</evidence>
<dbReference type="RefSeq" id="WP_079101033.1">
    <property type="nucleotide sequence ID" value="NZ_JBIRWE010000001.1"/>
</dbReference>
<feature type="transmembrane region" description="Helical" evidence="8">
    <location>
        <begin position="72"/>
        <end position="94"/>
    </location>
</feature>
<dbReference type="InterPro" id="IPR002293">
    <property type="entry name" value="AA/rel_permease1"/>
</dbReference>
<feature type="transmembrane region" description="Helical" evidence="8">
    <location>
        <begin position="262"/>
        <end position="284"/>
    </location>
</feature>
<dbReference type="Gene3D" id="1.20.1740.10">
    <property type="entry name" value="Amino acid/polyamine transporter I"/>
    <property type="match status" value="1"/>
</dbReference>
<feature type="region of interest" description="Disordered" evidence="7">
    <location>
        <begin position="1"/>
        <end position="31"/>
    </location>
</feature>
<gene>
    <name evidence="9" type="ORF">ACH429_03970</name>
</gene>
<dbReference type="EMBL" id="JBIRWE010000001">
    <property type="protein sequence ID" value="MFI1963288.1"/>
    <property type="molecule type" value="Genomic_DNA"/>
</dbReference>
<dbReference type="PANTHER" id="PTHR42770:SF15">
    <property type="entry name" value="GLUTAMATE_GAMMA-AMINOBUTYRATE ANTIPORTER-RELATED"/>
    <property type="match status" value="1"/>
</dbReference>
<evidence type="ECO:0000256" key="2">
    <source>
        <dbReference type="ARBA" id="ARBA00022448"/>
    </source>
</evidence>
<evidence type="ECO:0000256" key="7">
    <source>
        <dbReference type="SAM" id="MobiDB-lite"/>
    </source>
</evidence>
<evidence type="ECO:0000256" key="8">
    <source>
        <dbReference type="SAM" id="Phobius"/>
    </source>
</evidence>
<reference evidence="9 10" key="1">
    <citation type="submission" date="2024-10" db="EMBL/GenBank/DDBJ databases">
        <title>The Natural Products Discovery Center: Release of the First 8490 Sequenced Strains for Exploring Actinobacteria Biosynthetic Diversity.</title>
        <authorList>
            <person name="Kalkreuter E."/>
            <person name="Kautsar S.A."/>
            <person name="Yang D."/>
            <person name="Bader C.D."/>
            <person name="Teijaro C.N."/>
            <person name="Fluegel L."/>
            <person name="Davis C.M."/>
            <person name="Simpson J.R."/>
            <person name="Lauterbach L."/>
            <person name="Steele A.D."/>
            <person name="Gui C."/>
            <person name="Meng S."/>
            <person name="Li G."/>
            <person name="Viehrig K."/>
            <person name="Ye F."/>
            <person name="Su P."/>
            <person name="Kiefer A.F."/>
            <person name="Nichols A."/>
            <person name="Cepeda A.J."/>
            <person name="Yan W."/>
            <person name="Fan B."/>
            <person name="Jiang Y."/>
            <person name="Adhikari A."/>
            <person name="Zheng C.-J."/>
            <person name="Schuster L."/>
            <person name="Cowan T.M."/>
            <person name="Smanski M.J."/>
            <person name="Chevrette M.G."/>
            <person name="De Carvalho L.P.S."/>
            <person name="Shen B."/>
        </authorList>
    </citation>
    <scope>NUCLEOTIDE SEQUENCE [LARGE SCALE GENOMIC DNA]</scope>
    <source>
        <strain evidence="9 10">NPDC020327</strain>
    </source>
</reference>
<organism evidence="9 10">
    <name type="scientific">Streptomyces pathocidini</name>
    <dbReference type="NCBI Taxonomy" id="1650571"/>
    <lineage>
        <taxon>Bacteria</taxon>
        <taxon>Bacillati</taxon>
        <taxon>Actinomycetota</taxon>
        <taxon>Actinomycetes</taxon>
        <taxon>Kitasatosporales</taxon>
        <taxon>Streptomycetaceae</taxon>
        <taxon>Streptomyces</taxon>
    </lineage>
</organism>